<dbReference type="EMBL" id="AP018316">
    <property type="protein sequence ID" value="BAZ85325.1"/>
    <property type="molecule type" value="Genomic_DNA"/>
</dbReference>
<dbReference type="KEGG" id="dcm:NIES806_15270"/>
<evidence type="ECO:0000313" key="2">
    <source>
        <dbReference type="Proteomes" id="UP000218702"/>
    </source>
</evidence>
<organism evidence="1 2">
    <name type="scientific">Dolichospermum compactum NIES-806</name>
    <dbReference type="NCBI Taxonomy" id="1973481"/>
    <lineage>
        <taxon>Bacteria</taxon>
        <taxon>Bacillati</taxon>
        <taxon>Cyanobacteriota</taxon>
        <taxon>Cyanophyceae</taxon>
        <taxon>Nostocales</taxon>
        <taxon>Aphanizomenonaceae</taxon>
        <taxon>Dolichospermum</taxon>
        <taxon>Dolichospermum compactum</taxon>
    </lineage>
</organism>
<protein>
    <submittedName>
        <fullName evidence="1">Uncharacterized protein</fullName>
    </submittedName>
</protein>
<proteinExistence type="predicted"/>
<sequence>MRVRSQAEGFWRVLSFDNYTGKGWKISRNDQVTNGGSGLTCVG</sequence>
<keyword evidence="2" id="KW-1185">Reference proteome</keyword>
<dbReference type="AlphaFoldDB" id="A0A1Z4V1Z8"/>
<accession>A0A1Z4V1Z8</accession>
<name>A0A1Z4V1Z8_9CYAN</name>
<dbReference type="Proteomes" id="UP000218702">
    <property type="component" value="Chromosome"/>
</dbReference>
<evidence type="ECO:0000313" key="1">
    <source>
        <dbReference type="EMBL" id="BAZ85325.1"/>
    </source>
</evidence>
<gene>
    <name evidence="1" type="ORF">NIES806_15270</name>
</gene>
<reference evidence="1 2" key="1">
    <citation type="submission" date="2017-06" db="EMBL/GenBank/DDBJ databases">
        <title>Genome sequencing of cyanobaciteial culture collection at National Institute for Environmental Studies (NIES).</title>
        <authorList>
            <person name="Hirose Y."/>
            <person name="Shimura Y."/>
            <person name="Fujisawa T."/>
            <person name="Nakamura Y."/>
            <person name="Kawachi M."/>
        </authorList>
    </citation>
    <scope>NUCLEOTIDE SEQUENCE [LARGE SCALE GENOMIC DNA]</scope>
    <source>
        <strain evidence="1 2">NIES-806</strain>
    </source>
</reference>